<dbReference type="PROSITE" id="PS01359">
    <property type="entry name" value="ZF_PHD_1"/>
    <property type="match status" value="1"/>
</dbReference>
<dbReference type="InterPro" id="IPR019786">
    <property type="entry name" value="Zinc_finger_PHD-type_CS"/>
</dbReference>
<dbReference type="Pfam" id="PF23209">
    <property type="entry name" value="IDM1_C"/>
    <property type="match status" value="1"/>
</dbReference>
<dbReference type="GO" id="GO:0005634">
    <property type="term" value="C:nucleus"/>
    <property type="evidence" value="ECO:0007669"/>
    <property type="project" value="UniProtKB-SubCell"/>
</dbReference>
<dbReference type="SMART" id="SM00249">
    <property type="entry name" value="PHD"/>
    <property type="match status" value="2"/>
</dbReference>
<dbReference type="GO" id="GO:0000977">
    <property type="term" value="F:RNA polymerase II transcription regulatory region sequence-specific DNA binding"/>
    <property type="evidence" value="ECO:0007669"/>
    <property type="project" value="TreeGrafter"/>
</dbReference>
<evidence type="ECO:0000313" key="9">
    <source>
        <dbReference type="Proteomes" id="UP000623129"/>
    </source>
</evidence>
<dbReference type="InterPro" id="IPR056511">
    <property type="entry name" value="IDM1_C"/>
</dbReference>
<dbReference type="GO" id="GO:0008270">
    <property type="term" value="F:zinc ion binding"/>
    <property type="evidence" value="ECO:0007669"/>
    <property type="project" value="UniProtKB-KW"/>
</dbReference>
<sequence>MGDILPEGTEVAYYVGGKRLLDGYIKDGAIFCHCCTAVVSPSQFEAHAGQSSRRKPYNNIYTSNGVSLHELSVSLSKHKMISLGETDDLCSICSDSGDLIVCDFCPRAFHKDCVGLTEVPEGDWYCQFCVSLHRRDNCVASNDNARAAGRVEGVDPIEQIFKRCIRIVSISEGDLGGCSICKLHDFSQSGFDDRTVILCDQCQREYHVGCLRDCKIADLKELPEGDWFCKSDCSIMHGALREAILGGPQSLTSSDIELIRRKTEAKGASDNENDREKEIVDYDNIKWRLLSGASAQEAEVQLLSGAVSIFHESFDPIIDAKTKKDLIPSMVNGMSIAGHQDYSGMYCAVLTIGSKVVSAGLLRVFGTDAAELPLVATSRDLQGLGYFQALFGCMERMLIELKVRHFLLPAAEEAESIWIKKFGFSRITSDQVDEYLKGAHLTAFRGTASLQKPLFIS</sequence>
<dbReference type="InterPro" id="IPR013083">
    <property type="entry name" value="Znf_RING/FYVE/PHD"/>
</dbReference>
<dbReference type="EMBL" id="SWLB01000024">
    <property type="protein sequence ID" value="KAF3323136.1"/>
    <property type="molecule type" value="Genomic_DNA"/>
</dbReference>
<keyword evidence="9" id="KW-1185">Reference proteome</keyword>
<evidence type="ECO:0000256" key="4">
    <source>
        <dbReference type="ARBA" id="ARBA00022833"/>
    </source>
</evidence>
<dbReference type="AlphaFoldDB" id="A0A833QP58"/>
<dbReference type="InterPro" id="IPR016181">
    <property type="entry name" value="Acyl_CoA_acyltransferase"/>
</dbReference>
<comment type="subcellular location">
    <subcellularLocation>
        <location evidence="1">Nucleus</location>
    </subcellularLocation>
</comment>
<dbReference type="InterPro" id="IPR001965">
    <property type="entry name" value="Znf_PHD"/>
</dbReference>
<proteinExistence type="predicted"/>
<dbReference type="GO" id="GO:0003682">
    <property type="term" value="F:chromatin binding"/>
    <property type="evidence" value="ECO:0007669"/>
    <property type="project" value="TreeGrafter"/>
</dbReference>
<dbReference type="InterPro" id="IPR001841">
    <property type="entry name" value="Znf_RING"/>
</dbReference>
<dbReference type="PROSITE" id="PS50016">
    <property type="entry name" value="ZF_PHD_2"/>
    <property type="match status" value="1"/>
</dbReference>
<evidence type="ECO:0000256" key="1">
    <source>
        <dbReference type="ARBA" id="ARBA00004123"/>
    </source>
</evidence>
<comment type="caution">
    <text evidence="8">The sequence shown here is derived from an EMBL/GenBank/DDBJ whole genome shotgun (WGS) entry which is preliminary data.</text>
</comment>
<dbReference type="Pfam" id="PF23011">
    <property type="entry name" value="PHD-1st_NSD"/>
    <property type="match status" value="1"/>
</dbReference>
<keyword evidence="3 6" id="KW-0863">Zinc-finger</keyword>
<evidence type="ECO:0000313" key="8">
    <source>
        <dbReference type="EMBL" id="KAF3323136.1"/>
    </source>
</evidence>
<dbReference type="InterPro" id="IPR019787">
    <property type="entry name" value="Znf_PHD-finger"/>
</dbReference>
<keyword evidence="4" id="KW-0862">Zinc</keyword>
<dbReference type="OrthoDB" id="1903104at2759"/>
<reference evidence="8" key="1">
    <citation type="submission" date="2020-01" db="EMBL/GenBank/DDBJ databases">
        <title>Genome sequence of Kobresia littledalei, the first chromosome-level genome in the family Cyperaceae.</title>
        <authorList>
            <person name="Qu G."/>
        </authorList>
    </citation>
    <scope>NUCLEOTIDE SEQUENCE</scope>
    <source>
        <strain evidence="8">C.B.Clarke</strain>
        <tissue evidence="8">Leaf</tissue>
    </source>
</reference>
<dbReference type="SMART" id="SM00184">
    <property type="entry name" value="RING"/>
    <property type="match status" value="2"/>
</dbReference>
<evidence type="ECO:0000259" key="7">
    <source>
        <dbReference type="PROSITE" id="PS50016"/>
    </source>
</evidence>
<evidence type="ECO:0000256" key="6">
    <source>
        <dbReference type="PROSITE-ProRule" id="PRU00146"/>
    </source>
</evidence>
<dbReference type="GO" id="GO:0045944">
    <property type="term" value="P:positive regulation of transcription by RNA polymerase II"/>
    <property type="evidence" value="ECO:0007669"/>
    <property type="project" value="TreeGrafter"/>
</dbReference>
<dbReference type="PANTHER" id="PTHR47025:SF11">
    <property type="entry name" value="OS06G0101000 PROTEIN"/>
    <property type="match status" value="1"/>
</dbReference>
<evidence type="ECO:0000256" key="3">
    <source>
        <dbReference type="ARBA" id="ARBA00022771"/>
    </source>
</evidence>
<organism evidence="8 9">
    <name type="scientific">Carex littledalei</name>
    <dbReference type="NCBI Taxonomy" id="544730"/>
    <lineage>
        <taxon>Eukaryota</taxon>
        <taxon>Viridiplantae</taxon>
        <taxon>Streptophyta</taxon>
        <taxon>Embryophyta</taxon>
        <taxon>Tracheophyta</taxon>
        <taxon>Spermatophyta</taxon>
        <taxon>Magnoliopsida</taxon>
        <taxon>Liliopsida</taxon>
        <taxon>Poales</taxon>
        <taxon>Cyperaceae</taxon>
        <taxon>Cyperoideae</taxon>
        <taxon>Cariceae</taxon>
        <taxon>Carex</taxon>
        <taxon>Carex subgen. Euthyceras</taxon>
    </lineage>
</organism>
<protein>
    <submittedName>
        <fullName evidence="8">Increased DNA methylation 1</fullName>
    </submittedName>
</protein>
<evidence type="ECO:0000256" key="5">
    <source>
        <dbReference type="ARBA" id="ARBA00023242"/>
    </source>
</evidence>
<dbReference type="GO" id="GO:0042393">
    <property type="term" value="F:histone binding"/>
    <property type="evidence" value="ECO:0007669"/>
    <property type="project" value="TreeGrafter"/>
</dbReference>
<dbReference type="SUPFAM" id="SSF57903">
    <property type="entry name" value="FYVE/PHD zinc finger"/>
    <property type="match status" value="2"/>
</dbReference>
<dbReference type="SUPFAM" id="SSF55729">
    <property type="entry name" value="Acyl-CoA N-acyltransferases (Nat)"/>
    <property type="match status" value="1"/>
</dbReference>
<dbReference type="InterPro" id="IPR032308">
    <property type="entry name" value="TDBD"/>
</dbReference>
<dbReference type="PANTHER" id="PTHR47025">
    <property type="entry name" value="AUTOIMMUNE REGULATOR"/>
    <property type="match status" value="1"/>
</dbReference>
<keyword evidence="5" id="KW-0539">Nucleus</keyword>
<dbReference type="Gene3D" id="3.40.630.30">
    <property type="match status" value="1"/>
</dbReference>
<dbReference type="InterPro" id="IPR059153">
    <property type="entry name" value="NSD_PHD-1st"/>
</dbReference>
<accession>A0A833QP58</accession>
<name>A0A833QP58_9POAL</name>
<dbReference type="Proteomes" id="UP000623129">
    <property type="component" value="Unassembled WGS sequence"/>
</dbReference>
<dbReference type="Pfam" id="PF16135">
    <property type="entry name" value="TDBD"/>
    <property type="match status" value="1"/>
</dbReference>
<dbReference type="Gene3D" id="3.30.40.10">
    <property type="entry name" value="Zinc/RING finger domain, C3HC4 (zinc finger)"/>
    <property type="match status" value="2"/>
</dbReference>
<keyword evidence="2" id="KW-0479">Metal-binding</keyword>
<feature type="domain" description="PHD-type" evidence="7">
    <location>
        <begin position="87"/>
        <end position="132"/>
    </location>
</feature>
<evidence type="ECO:0000256" key="2">
    <source>
        <dbReference type="ARBA" id="ARBA00022723"/>
    </source>
</evidence>
<dbReference type="InterPro" id="IPR011011">
    <property type="entry name" value="Znf_FYVE_PHD"/>
</dbReference>
<gene>
    <name evidence="8" type="ORF">FCM35_KLT13125</name>
</gene>